<dbReference type="CDD" id="cd14014">
    <property type="entry name" value="STKc_PknB_like"/>
    <property type="match status" value="1"/>
</dbReference>
<evidence type="ECO:0000259" key="6">
    <source>
        <dbReference type="PROSITE" id="PS50011"/>
    </source>
</evidence>
<dbReference type="InterPro" id="IPR008271">
    <property type="entry name" value="Ser/Thr_kinase_AS"/>
</dbReference>
<organism evidence="7 8">
    <name type="scientific">Collybia nuda</name>
    <dbReference type="NCBI Taxonomy" id="64659"/>
    <lineage>
        <taxon>Eukaryota</taxon>
        <taxon>Fungi</taxon>
        <taxon>Dikarya</taxon>
        <taxon>Basidiomycota</taxon>
        <taxon>Agaricomycotina</taxon>
        <taxon>Agaricomycetes</taxon>
        <taxon>Agaricomycetidae</taxon>
        <taxon>Agaricales</taxon>
        <taxon>Tricholomatineae</taxon>
        <taxon>Clitocybaceae</taxon>
        <taxon>Collybia</taxon>
    </lineage>
</organism>
<dbReference type="InterPro" id="IPR051681">
    <property type="entry name" value="Ser/Thr_Kinases-Pseudokinases"/>
</dbReference>
<dbReference type="InterPro" id="IPR011009">
    <property type="entry name" value="Kinase-like_dom_sf"/>
</dbReference>
<dbReference type="Proteomes" id="UP000807353">
    <property type="component" value="Unassembled WGS sequence"/>
</dbReference>
<dbReference type="SUPFAM" id="SSF56112">
    <property type="entry name" value="Protein kinase-like (PK-like)"/>
    <property type="match status" value="1"/>
</dbReference>
<keyword evidence="4" id="KW-0067">ATP-binding</keyword>
<dbReference type="GO" id="GO:0005524">
    <property type="term" value="F:ATP binding"/>
    <property type="evidence" value="ECO:0007669"/>
    <property type="project" value="UniProtKB-KW"/>
</dbReference>
<dbReference type="InterPro" id="IPR001245">
    <property type="entry name" value="Ser-Thr/Tyr_kinase_cat_dom"/>
</dbReference>
<dbReference type="Gene3D" id="1.10.510.10">
    <property type="entry name" value="Transferase(Phosphotransferase) domain 1"/>
    <property type="match status" value="1"/>
</dbReference>
<sequence>MAPPLQRSYISGKPLNASSSKPNESPYFASYASSTHNSSFNAGPNSLISMSSKQWMKQEPLLSQWRIIKKIIGIIKNWGGGHSVPKKSLPRPERTPTIDNVTQTVDLTKEVRIPNQNVVSHGGFSDIYRGEWEQGSESLTKDGNSEGVSTVQVAVKLLRVFTRREVDLERSRKRLNREVNIWKNLNHPNIAKFLGVSFQLGGRPALVMQWYENGTAPSYIKDRPLEFRLTLVKEVCAGLKYLHNLDCPVVHGDLKGNNILVDDEGHPVLSDFGLSKMIDDIGGPTGNTTTTLAGTVRWQAPELLFDEEEPEDGADPPPPAGPTLASDVWSLACTVYELISGHFPYHHRLYDWKVIQDVMDGKGPLQPDDDMIHQSEGLVKILNECWTLDPADRPNMHVVESRMAALSLN</sequence>
<name>A0A9P5XWI6_9AGAR</name>
<evidence type="ECO:0000256" key="3">
    <source>
        <dbReference type="ARBA" id="ARBA00022777"/>
    </source>
</evidence>
<accession>A0A9P5XWI6</accession>
<dbReference type="PROSITE" id="PS50011">
    <property type="entry name" value="PROTEIN_KINASE_DOM"/>
    <property type="match status" value="1"/>
</dbReference>
<evidence type="ECO:0000256" key="5">
    <source>
        <dbReference type="SAM" id="MobiDB-lite"/>
    </source>
</evidence>
<evidence type="ECO:0000256" key="1">
    <source>
        <dbReference type="ARBA" id="ARBA00022679"/>
    </source>
</evidence>
<protein>
    <submittedName>
        <fullName evidence="7">Kinase-like domain-containing protein</fullName>
    </submittedName>
</protein>
<dbReference type="SMART" id="SM00220">
    <property type="entry name" value="S_TKc"/>
    <property type="match status" value="1"/>
</dbReference>
<dbReference type="InterPro" id="IPR000719">
    <property type="entry name" value="Prot_kinase_dom"/>
</dbReference>
<feature type="domain" description="Protein kinase" evidence="6">
    <location>
        <begin position="113"/>
        <end position="406"/>
    </location>
</feature>
<proteinExistence type="predicted"/>
<dbReference type="EMBL" id="MU150356">
    <property type="protein sequence ID" value="KAF9457872.1"/>
    <property type="molecule type" value="Genomic_DNA"/>
</dbReference>
<evidence type="ECO:0000256" key="2">
    <source>
        <dbReference type="ARBA" id="ARBA00022741"/>
    </source>
</evidence>
<feature type="region of interest" description="Disordered" evidence="5">
    <location>
        <begin position="1"/>
        <end position="23"/>
    </location>
</feature>
<evidence type="ECO:0000313" key="7">
    <source>
        <dbReference type="EMBL" id="KAF9457872.1"/>
    </source>
</evidence>
<evidence type="ECO:0000313" key="8">
    <source>
        <dbReference type="Proteomes" id="UP000807353"/>
    </source>
</evidence>
<keyword evidence="8" id="KW-1185">Reference proteome</keyword>
<dbReference type="PANTHER" id="PTHR44329">
    <property type="entry name" value="SERINE/THREONINE-PROTEIN KINASE TNNI3K-RELATED"/>
    <property type="match status" value="1"/>
</dbReference>
<dbReference type="Pfam" id="PF07714">
    <property type="entry name" value="PK_Tyr_Ser-Thr"/>
    <property type="match status" value="1"/>
</dbReference>
<comment type="caution">
    <text evidence="7">The sequence shown here is derived from an EMBL/GenBank/DDBJ whole genome shotgun (WGS) entry which is preliminary data.</text>
</comment>
<keyword evidence="1" id="KW-0808">Transferase</keyword>
<gene>
    <name evidence="7" type="ORF">BDZ94DRAFT_1240456</name>
</gene>
<keyword evidence="2" id="KW-0547">Nucleotide-binding</keyword>
<dbReference type="PROSITE" id="PS00108">
    <property type="entry name" value="PROTEIN_KINASE_ST"/>
    <property type="match status" value="1"/>
</dbReference>
<dbReference type="PANTHER" id="PTHR44329:SF288">
    <property type="entry name" value="MITOGEN-ACTIVATED PROTEIN KINASE KINASE KINASE 20"/>
    <property type="match status" value="1"/>
</dbReference>
<dbReference type="AlphaFoldDB" id="A0A9P5XWI6"/>
<evidence type="ECO:0000256" key="4">
    <source>
        <dbReference type="ARBA" id="ARBA00022840"/>
    </source>
</evidence>
<dbReference type="OrthoDB" id="346907at2759"/>
<reference evidence="7" key="1">
    <citation type="submission" date="2020-11" db="EMBL/GenBank/DDBJ databases">
        <authorList>
            <consortium name="DOE Joint Genome Institute"/>
            <person name="Ahrendt S."/>
            <person name="Riley R."/>
            <person name="Andreopoulos W."/>
            <person name="Labutti K."/>
            <person name="Pangilinan J."/>
            <person name="Ruiz-Duenas F.J."/>
            <person name="Barrasa J.M."/>
            <person name="Sanchez-Garcia M."/>
            <person name="Camarero S."/>
            <person name="Miyauchi S."/>
            <person name="Serrano A."/>
            <person name="Linde D."/>
            <person name="Babiker R."/>
            <person name="Drula E."/>
            <person name="Ayuso-Fernandez I."/>
            <person name="Pacheco R."/>
            <person name="Padilla G."/>
            <person name="Ferreira P."/>
            <person name="Barriuso J."/>
            <person name="Kellner H."/>
            <person name="Castanera R."/>
            <person name="Alfaro M."/>
            <person name="Ramirez L."/>
            <person name="Pisabarro A.G."/>
            <person name="Kuo A."/>
            <person name="Tritt A."/>
            <person name="Lipzen A."/>
            <person name="He G."/>
            <person name="Yan M."/>
            <person name="Ng V."/>
            <person name="Cullen D."/>
            <person name="Martin F."/>
            <person name="Rosso M.-N."/>
            <person name="Henrissat B."/>
            <person name="Hibbett D."/>
            <person name="Martinez A.T."/>
            <person name="Grigoriev I.V."/>
        </authorList>
    </citation>
    <scope>NUCLEOTIDE SEQUENCE</scope>
    <source>
        <strain evidence="7">CBS 247.69</strain>
    </source>
</reference>
<keyword evidence="3 7" id="KW-0418">Kinase</keyword>
<dbReference type="GO" id="GO:0004674">
    <property type="term" value="F:protein serine/threonine kinase activity"/>
    <property type="evidence" value="ECO:0007669"/>
    <property type="project" value="TreeGrafter"/>
</dbReference>